<accession>A0A0R3AGP4</accession>
<dbReference type="OrthoDB" id="7031220at2"/>
<dbReference type="EMBL" id="JYLN01000004">
    <property type="protein sequence ID" value="KRP72058.1"/>
    <property type="molecule type" value="Genomic_DNA"/>
</dbReference>
<evidence type="ECO:0000313" key="1">
    <source>
        <dbReference type="EMBL" id="KRP72058.1"/>
    </source>
</evidence>
<sequence length="221" mass="24937">MKPIKQLWLILTHGKRVADTLQKHTFSIDNPSGFELIKVSPDKVHAKFFERLEIFEEVDTPFGDVQKIHIVRYVVIEFTVIKVGEGLSLIKILRPPVSIKSFSKKLMEAFEYEGALKKASFNLAEVYSLIQGEPAIDRLVVTKVTASQVPVGDRATARIEVASITNALLELQKEYDSPSVKLEKIMISARMNFELEILDVSAAGSIYCTPGMEFYLERTLF</sequence>
<name>A0A0R3AGP4_9PSED</name>
<dbReference type="RefSeq" id="WP_044271314.1">
    <property type="nucleotide sequence ID" value="NZ_JYLN01000004.1"/>
</dbReference>
<evidence type="ECO:0000313" key="2">
    <source>
        <dbReference type="Proteomes" id="UP000050852"/>
    </source>
</evidence>
<protein>
    <submittedName>
        <fullName evidence="1">Uncharacterized protein</fullName>
    </submittedName>
</protein>
<gene>
    <name evidence="1" type="ORF">TX23_11900</name>
</gene>
<proteinExistence type="predicted"/>
<organism evidence="1 2">
    <name type="scientific">Pseudomonas paralactis</name>
    <dbReference type="NCBI Taxonomy" id="1615673"/>
    <lineage>
        <taxon>Bacteria</taxon>
        <taxon>Pseudomonadati</taxon>
        <taxon>Pseudomonadota</taxon>
        <taxon>Gammaproteobacteria</taxon>
        <taxon>Pseudomonadales</taxon>
        <taxon>Pseudomonadaceae</taxon>
        <taxon>Pseudomonas</taxon>
    </lineage>
</organism>
<dbReference type="PATRIC" id="fig|1615673.3.peg.3426"/>
<comment type="caution">
    <text evidence="1">The sequence shown here is derived from an EMBL/GenBank/DDBJ whole genome shotgun (WGS) entry which is preliminary data.</text>
</comment>
<dbReference type="Proteomes" id="UP000050852">
    <property type="component" value="Unassembled WGS sequence"/>
</dbReference>
<dbReference type="AlphaFoldDB" id="A0A0R3AGP4"/>
<reference evidence="1 2" key="1">
    <citation type="submission" date="2015-02" db="EMBL/GenBank/DDBJ databases">
        <title>Two Pseudomonas sp. nov., isolated from raw milk.</title>
        <authorList>
            <person name="Wenning M."/>
            <person name="von Neubeck M."/>
            <person name="Huptas C."/>
            <person name="Scherer S."/>
        </authorList>
    </citation>
    <scope>NUCLEOTIDE SEQUENCE [LARGE SCALE GENOMIC DNA]</scope>
    <source>
        <strain evidence="1 2">DSM 29164</strain>
    </source>
</reference>